<name>A0A5S6QQ26_TRIMR</name>
<accession>A0A5S6QQ26</accession>
<evidence type="ECO:0000313" key="2">
    <source>
        <dbReference type="Proteomes" id="UP000046395"/>
    </source>
</evidence>
<proteinExistence type="predicted"/>
<evidence type="ECO:0000313" key="3">
    <source>
        <dbReference type="WBParaSite" id="TMUE_2000009283.1"/>
    </source>
</evidence>
<feature type="coiled-coil region" evidence="1">
    <location>
        <begin position="124"/>
        <end position="151"/>
    </location>
</feature>
<evidence type="ECO:0000256" key="1">
    <source>
        <dbReference type="SAM" id="Coils"/>
    </source>
</evidence>
<reference evidence="3" key="1">
    <citation type="submission" date="2019-12" db="UniProtKB">
        <authorList>
            <consortium name="WormBaseParasite"/>
        </authorList>
    </citation>
    <scope>IDENTIFICATION</scope>
</reference>
<keyword evidence="1" id="KW-0175">Coiled coil</keyword>
<dbReference type="AlphaFoldDB" id="A0A5S6QQ26"/>
<sequence length="193" mass="22083">MDSANGNYNRTNRSRRESFLAWIDRIVEHSTRHWSLGKFQVLLPVIGPAEEAQKKLAHLHSCFITNVRKSTTVKLERIFTDLNVLDSLDSLDAAELNMKAFNAHRGAQWRPTGNVNDDTLALNHRELLSHIAELQRQIESLQVEESRVQNELKTQHQGLQLELTVVPRVAEICEQRSKQFQGIEGGQKAFLYS</sequence>
<protein>
    <submittedName>
        <fullName evidence="3">Uncharacterized protein</fullName>
    </submittedName>
</protein>
<dbReference type="WBParaSite" id="TMUE_2000009283.1">
    <property type="protein sequence ID" value="TMUE_2000009283.1"/>
    <property type="gene ID" value="WBGene00300557"/>
</dbReference>
<organism evidence="2 3">
    <name type="scientific">Trichuris muris</name>
    <name type="common">Mouse whipworm</name>
    <dbReference type="NCBI Taxonomy" id="70415"/>
    <lineage>
        <taxon>Eukaryota</taxon>
        <taxon>Metazoa</taxon>
        <taxon>Ecdysozoa</taxon>
        <taxon>Nematoda</taxon>
        <taxon>Enoplea</taxon>
        <taxon>Dorylaimia</taxon>
        <taxon>Trichinellida</taxon>
        <taxon>Trichuridae</taxon>
        <taxon>Trichuris</taxon>
    </lineage>
</organism>
<dbReference type="Proteomes" id="UP000046395">
    <property type="component" value="Unassembled WGS sequence"/>
</dbReference>
<keyword evidence="2" id="KW-1185">Reference proteome</keyword>